<dbReference type="SUPFAM" id="SSF56112">
    <property type="entry name" value="Protein kinase-like (PK-like)"/>
    <property type="match status" value="1"/>
</dbReference>
<evidence type="ECO:0000259" key="1">
    <source>
        <dbReference type="Pfam" id="PF01636"/>
    </source>
</evidence>
<comment type="caution">
    <text evidence="2">The sequence shown here is derived from an EMBL/GenBank/DDBJ whole genome shotgun (WGS) entry which is preliminary data.</text>
</comment>
<dbReference type="InterPro" id="IPR011009">
    <property type="entry name" value="Kinase-like_dom_sf"/>
</dbReference>
<dbReference type="Proteomes" id="UP001323405">
    <property type="component" value="Unassembled WGS sequence"/>
</dbReference>
<dbReference type="InterPro" id="IPR002575">
    <property type="entry name" value="Aminoglycoside_PTrfase"/>
</dbReference>
<dbReference type="Pfam" id="PF01636">
    <property type="entry name" value="APH"/>
    <property type="match status" value="1"/>
</dbReference>
<dbReference type="EMBL" id="JAFFHA010000001">
    <property type="protein sequence ID" value="KAK4659995.1"/>
    <property type="molecule type" value="Genomic_DNA"/>
</dbReference>
<dbReference type="GeneID" id="87902495"/>
<protein>
    <recommendedName>
        <fullName evidence="1">Aminoglycoside phosphotransferase domain-containing protein</fullName>
    </recommendedName>
</protein>
<gene>
    <name evidence="2" type="ORF">QC762_0014410</name>
</gene>
<accession>A0ABR0GW63</accession>
<dbReference type="PANTHER" id="PTHR21310">
    <property type="entry name" value="AMINOGLYCOSIDE PHOSPHOTRANSFERASE-RELATED-RELATED"/>
    <property type="match status" value="1"/>
</dbReference>
<evidence type="ECO:0000313" key="2">
    <source>
        <dbReference type="EMBL" id="KAK4659995.1"/>
    </source>
</evidence>
<evidence type="ECO:0000313" key="3">
    <source>
        <dbReference type="Proteomes" id="UP001323405"/>
    </source>
</evidence>
<dbReference type="PANTHER" id="PTHR21310:SF15">
    <property type="entry name" value="AMINOGLYCOSIDE PHOSPHOTRANSFERASE DOMAIN-CONTAINING PROTEIN"/>
    <property type="match status" value="1"/>
</dbReference>
<sequence length="289" mass="31959">MPGIGVDQPFSQQDLEQKKALLAQMAKIVKALQAYNLPSTITGYGGLTFNEGGEIVSAAMPTVGAGPWPSYQASCQYRLDLALKKADSNPYIKGWRANGLRERIDAFVQRGVPAQFESLSDKDDKVVVHCDFSPTNILFDEASGRITALIDYDFSWISHPSYEFLRSFDGLGGQFRGWSSDEESQEAALRDAKLHGFPVSLPSTTESDSGVDWVVAKAWEEALEAEGVKPPRTMEGIDKVADVDTILCAILPWRVTNADIFARQTEEVIIECRNNNEEHLDKLLTHLGF</sequence>
<organism evidence="2 3">
    <name type="scientific">Podospora pseudocomata</name>
    <dbReference type="NCBI Taxonomy" id="2093779"/>
    <lineage>
        <taxon>Eukaryota</taxon>
        <taxon>Fungi</taxon>
        <taxon>Dikarya</taxon>
        <taxon>Ascomycota</taxon>
        <taxon>Pezizomycotina</taxon>
        <taxon>Sordariomycetes</taxon>
        <taxon>Sordariomycetidae</taxon>
        <taxon>Sordariales</taxon>
        <taxon>Podosporaceae</taxon>
        <taxon>Podospora</taxon>
    </lineage>
</organism>
<reference evidence="2 3" key="1">
    <citation type="journal article" date="2023" name="bioRxiv">
        <title>High-quality genome assemblies of four members of thePodospora anserinaspecies complex.</title>
        <authorList>
            <person name="Ament-Velasquez S.L."/>
            <person name="Vogan A.A."/>
            <person name="Wallerman O."/>
            <person name="Hartmann F."/>
            <person name="Gautier V."/>
            <person name="Silar P."/>
            <person name="Giraud T."/>
            <person name="Johannesson H."/>
        </authorList>
    </citation>
    <scope>NUCLEOTIDE SEQUENCE [LARGE SCALE GENOMIC DNA]</scope>
    <source>
        <strain evidence="2 3">CBS 415.72m</strain>
    </source>
</reference>
<name>A0ABR0GW63_9PEZI</name>
<feature type="domain" description="Aminoglycoside phosphotransferase" evidence="1">
    <location>
        <begin position="8"/>
        <end position="168"/>
    </location>
</feature>
<dbReference type="RefSeq" id="XP_062748965.1">
    <property type="nucleotide sequence ID" value="XM_062882990.1"/>
</dbReference>
<dbReference type="Gene3D" id="3.90.1200.10">
    <property type="match status" value="1"/>
</dbReference>
<keyword evidence="3" id="KW-1185">Reference proteome</keyword>
<proteinExistence type="predicted"/>
<dbReference type="InterPro" id="IPR051678">
    <property type="entry name" value="AGP_Transferase"/>
</dbReference>